<evidence type="ECO:0000313" key="8">
    <source>
        <dbReference type="EMBL" id="QCS43556.1"/>
    </source>
</evidence>
<feature type="binding site" evidence="6">
    <location>
        <position position="284"/>
    </location>
    <ligand>
        <name>Zn(2+)</name>
        <dbReference type="ChEBI" id="CHEBI:29105"/>
    </ligand>
</feature>
<dbReference type="PANTHER" id="PTHR46499">
    <property type="entry name" value="QUEUINE TRNA-RIBOSYLTRANSFERASE"/>
    <property type="match status" value="1"/>
</dbReference>
<dbReference type="AlphaFoldDB" id="A0A4V1FZZ4"/>
<dbReference type="Gene3D" id="3.20.20.105">
    <property type="entry name" value="Queuine tRNA-ribosyltransferase-like"/>
    <property type="match status" value="1"/>
</dbReference>
<dbReference type="GO" id="GO:0016763">
    <property type="term" value="F:pentosyltransferase activity"/>
    <property type="evidence" value="ECO:0007669"/>
    <property type="project" value="UniProtKB-UniRule"/>
</dbReference>
<feature type="binding site" evidence="6">
    <location>
        <position position="279"/>
    </location>
    <ligand>
        <name>Zn(2+)</name>
        <dbReference type="ChEBI" id="CHEBI:29105"/>
    </ligand>
</feature>
<dbReference type="KEGG" id="nvr:FEJ81_14805"/>
<proteinExistence type="inferred from homology"/>
<feature type="domain" description="tRNA-guanine(15) transglycosylase-like" evidence="7">
    <location>
        <begin position="13"/>
        <end position="340"/>
    </location>
</feature>
<dbReference type="NCBIfam" id="TIGR00432">
    <property type="entry name" value="arcsn_tRNA_tgt"/>
    <property type="match status" value="1"/>
</dbReference>
<comment type="function">
    <text evidence="6">Exchanges the guanine residue with 7-cyano-7-deazaguanine (preQ0) at position 15 in the dihydrouridine loop (D-loop) of archaeal tRNAs.</text>
</comment>
<comment type="similarity">
    <text evidence="6">Belongs to the archaeosine tRNA-ribosyltransferase family.</text>
</comment>
<dbReference type="InterPro" id="IPR050076">
    <property type="entry name" value="ArchSynthase1/Queuine_TRR"/>
</dbReference>
<dbReference type="InterPro" id="IPR036511">
    <property type="entry name" value="TGT-like_sf"/>
</dbReference>
<evidence type="ECO:0000256" key="3">
    <source>
        <dbReference type="ARBA" id="ARBA00022694"/>
    </source>
</evidence>
<dbReference type="InterPro" id="IPR002616">
    <property type="entry name" value="tRNA_ribo_trans-like"/>
</dbReference>
<gene>
    <name evidence="6 8" type="primary">tgtA</name>
    <name evidence="8" type="ORF">FEJ81_14805</name>
</gene>
<feature type="active site" description="Nucleophile" evidence="6">
    <location>
        <position position="93"/>
    </location>
</feature>
<dbReference type="Proteomes" id="UP000302218">
    <property type="component" value="Chromosome"/>
</dbReference>
<comment type="pathway">
    <text evidence="6">tRNA modification; archaeosine-tRNA biosynthesis.</text>
</comment>
<reference evidence="9" key="1">
    <citation type="submission" date="2019-05" db="EMBL/GenBank/DDBJ databases">
        <title>Genome sequence and methylation pattern of the halophilic Archaeon Natrinema versiforme BOL5-4.</title>
        <authorList>
            <person name="DasSarma P."/>
            <person name="Anton B.P."/>
            <person name="DasSarma S.L."/>
            <person name="Martinez F.L."/>
            <person name="Guzman D."/>
            <person name="Roberts R.J."/>
            <person name="DasSarma S."/>
        </authorList>
    </citation>
    <scope>NUCLEOTIDE SEQUENCE [LARGE SCALE GENOMIC DNA]</scope>
    <source>
        <strain evidence="9">BOL5-4</strain>
    </source>
</reference>
<dbReference type="InterPro" id="IPR004804">
    <property type="entry name" value="TgtA"/>
</dbReference>
<dbReference type="RefSeq" id="WP_138246012.1">
    <property type="nucleotide sequence ID" value="NZ_CP040330.1"/>
</dbReference>
<dbReference type="SUPFAM" id="SSF51713">
    <property type="entry name" value="tRNA-guanine transglycosylase"/>
    <property type="match status" value="1"/>
</dbReference>
<dbReference type="GO" id="GO:0008270">
    <property type="term" value="F:zinc ion binding"/>
    <property type="evidence" value="ECO:0007669"/>
    <property type="project" value="UniProtKB-UniRule"/>
</dbReference>
<dbReference type="EC" id="2.4.2.48" evidence="6"/>
<dbReference type="NCBIfam" id="TIGR00449">
    <property type="entry name" value="tgt_general"/>
    <property type="match status" value="1"/>
</dbReference>
<comment type="cofactor">
    <cofactor evidence="6">
        <name>Zn(2+)</name>
        <dbReference type="ChEBI" id="CHEBI:29105"/>
    </cofactor>
    <text evidence="6">Binds 1 zinc ion per subunit.</text>
</comment>
<dbReference type="GeneID" id="40266568"/>
<dbReference type="PANTHER" id="PTHR46499:SF1">
    <property type="entry name" value="QUEUINE TRNA-RIBOSYLTRANSFERASE"/>
    <property type="match status" value="1"/>
</dbReference>
<keyword evidence="1 6" id="KW-0328">Glycosyltransferase</keyword>
<dbReference type="GO" id="GO:0005737">
    <property type="term" value="C:cytoplasm"/>
    <property type="evidence" value="ECO:0007669"/>
    <property type="project" value="TreeGrafter"/>
</dbReference>
<protein>
    <recommendedName>
        <fullName evidence="6">tRNA-guanine(15) transglycosylase</fullName>
        <ecNumber evidence="6">2.4.2.48</ecNumber>
    </recommendedName>
    <alternativeName>
        <fullName evidence="6">7-cyano-7-deazaguanine tRNA-ribosyltransferase</fullName>
    </alternativeName>
    <alternativeName>
        <fullName evidence="6">Archaeal tRNA-guanine transglycosylase</fullName>
    </alternativeName>
</protein>
<dbReference type="HAMAP" id="MF_01634">
    <property type="entry name" value="TgtA_arch"/>
    <property type="match status" value="1"/>
</dbReference>
<comment type="catalytic activity">
    <reaction evidence="6">
        <text>guanosine(15) in tRNA + 7-cyano-7-carbaguanine = 7-cyano-7-carbaguanosine(15) in tRNA + guanine</text>
        <dbReference type="Rhea" id="RHEA:43164"/>
        <dbReference type="Rhea" id="RHEA-COMP:10371"/>
        <dbReference type="Rhea" id="RHEA-COMP:10372"/>
        <dbReference type="ChEBI" id="CHEBI:16235"/>
        <dbReference type="ChEBI" id="CHEBI:45075"/>
        <dbReference type="ChEBI" id="CHEBI:74269"/>
        <dbReference type="ChEBI" id="CHEBI:82850"/>
        <dbReference type="EC" id="2.4.2.48"/>
    </reaction>
</comment>
<keyword evidence="2 6" id="KW-0808">Transferase</keyword>
<dbReference type="GO" id="GO:0002099">
    <property type="term" value="P:tRNA wobble guanine modification"/>
    <property type="evidence" value="ECO:0007669"/>
    <property type="project" value="TreeGrafter"/>
</dbReference>
<organism evidence="8 9">
    <name type="scientific">Natrinema versiforme</name>
    <dbReference type="NCBI Taxonomy" id="88724"/>
    <lineage>
        <taxon>Archaea</taxon>
        <taxon>Methanobacteriati</taxon>
        <taxon>Methanobacteriota</taxon>
        <taxon>Stenosarchaea group</taxon>
        <taxon>Halobacteria</taxon>
        <taxon>Halobacteriales</taxon>
        <taxon>Natrialbaceae</taxon>
        <taxon>Natrinema</taxon>
    </lineage>
</organism>
<evidence type="ECO:0000256" key="5">
    <source>
        <dbReference type="ARBA" id="ARBA00022833"/>
    </source>
</evidence>
<evidence type="ECO:0000256" key="1">
    <source>
        <dbReference type="ARBA" id="ARBA00022676"/>
    </source>
</evidence>
<keyword evidence="5 6" id="KW-0862">Zinc</keyword>
<dbReference type="SUPFAM" id="SSF88802">
    <property type="entry name" value="Pre-PUA domain"/>
    <property type="match status" value="1"/>
</dbReference>
<evidence type="ECO:0000256" key="2">
    <source>
        <dbReference type="ARBA" id="ARBA00022679"/>
    </source>
</evidence>
<evidence type="ECO:0000313" key="9">
    <source>
        <dbReference type="Proteomes" id="UP000302218"/>
    </source>
</evidence>
<sequence length="491" mass="53871">MRECFEVRDIDAGGRIGELTVPRADATVETPALLPVINPNLDTISPRRLADEFGAEILITNSYIIHGDDTLRERALEEGLHDLLDFPGAIMTDSGSFQLSEYGEIDVTTEEILEFQREIGSDIATPVDIPTPPDVSRDRAEADLETTQERLEIAETADTGEMLVSAPVQGSTYPALRERAGSHAEGTALDVFPVGAVVPLMNDYRYDDMIDIVAAAKRGLGADAPVHLFGAGHPMMFALAVAMGCDLFDSAAYALYARDDRYLTVRGTRALDDLDYLPCSCAVCTEHSPDELRALPDADRETELAAHNLHVTFAEIRRIKQAIRAGTLMELVEQRARAHPTMLDGYRTLLDHAEQLERSDPVSKGAFFYTSHESARRPEVVRHHQRLERLSVPDSLLLTEGDAPRGDEFDDSWRVEPPFGPFPRALSRSYPLTAEVPDRTDRAALEAAADGVARLVETNPETAVTLAHRGWPAGVLERVPEGVALVDLASD</sequence>
<dbReference type="EMBL" id="CP040330">
    <property type="protein sequence ID" value="QCS43556.1"/>
    <property type="molecule type" value="Genomic_DNA"/>
</dbReference>
<feature type="binding site" evidence="6">
    <location>
        <position position="128"/>
    </location>
    <ligand>
        <name>substrate</name>
    </ligand>
</feature>
<keyword evidence="3 6" id="KW-0819">tRNA processing</keyword>
<name>A0A4V1FZZ4_9EURY</name>
<evidence type="ECO:0000256" key="4">
    <source>
        <dbReference type="ARBA" id="ARBA00022723"/>
    </source>
</evidence>
<evidence type="ECO:0000256" key="6">
    <source>
        <dbReference type="HAMAP-Rule" id="MF_01634"/>
    </source>
</evidence>
<evidence type="ECO:0000259" key="7">
    <source>
        <dbReference type="Pfam" id="PF01702"/>
    </source>
</evidence>
<keyword evidence="4 6" id="KW-0479">Metal-binding</keyword>
<feature type="binding site" evidence="6">
    <location>
        <position position="196"/>
    </location>
    <ligand>
        <name>substrate</name>
    </ligand>
</feature>
<dbReference type="UniPathway" id="UPA00393"/>
<feature type="binding site" evidence="6">
    <location>
        <position position="281"/>
    </location>
    <ligand>
        <name>Zn(2+)</name>
        <dbReference type="ChEBI" id="CHEBI:29105"/>
    </ligand>
</feature>
<dbReference type="Pfam" id="PF01702">
    <property type="entry name" value="TGT"/>
    <property type="match status" value="1"/>
</dbReference>
<dbReference type="OrthoDB" id="6871at2157"/>
<accession>A0A4V1FZZ4</accession>